<accession>A0A1A8YRW9</accession>
<feature type="compositionally biased region" description="Basic and acidic residues" evidence="1">
    <location>
        <begin position="76"/>
        <end position="87"/>
    </location>
</feature>
<protein>
    <submittedName>
        <fullName evidence="2">Uncharacterized protein</fullName>
    </submittedName>
</protein>
<evidence type="ECO:0000313" key="3">
    <source>
        <dbReference type="Proteomes" id="UP000078550"/>
    </source>
</evidence>
<feature type="region of interest" description="Disordered" evidence="1">
    <location>
        <begin position="60"/>
        <end position="87"/>
    </location>
</feature>
<evidence type="ECO:0000256" key="1">
    <source>
        <dbReference type="SAM" id="MobiDB-lite"/>
    </source>
</evidence>
<organism evidence="2 3">
    <name type="scientific">Plasmodium ovale wallikeri</name>
    <dbReference type="NCBI Taxonomy" id="864142"/>
    <lineage>
        <taxon>Eukaryota</taxon>
        <taxon>Sar</taxon>
        <taxon>Alveolata</taxon>
        <taxon>Apicomplexa</taxon>
        <taxon>Aconoidasida</taxon>
        <taxon>Haemosporida</taxon>
        <taxon>Plasmodiidae</taxon>
        <taxon>Plasmodium</taxon>
        <taxon>Plasmodium (Plasmodium)</taxon>
    </lineage>
</organism>
<dbReference type="EMBL" id="FLRE01000075">
    <property type="protein sequence ID" value="SBT34252.1"/>
    <property type="molecule type" value="Genomic_DNA"/>
</dbReference>
<sequence>MDGWTKACAYECSYALMHLYVGGRASHRRVVCPGKANRVMTCERANACKVRMFKKLCTSSTLPGRSRPPECQTSISDHHEHSFCAPQ</sequence>
<proteinExistence type="predicted"/>
<reference evidence="3" key="1">
    <citation type="submission" date="2016-05" db="EMBL/GenBank/DDBJ databases">
        <authorList>
            <person name="Naeem Raeece"/>
        </authorList>
    </citation>
    <scope>NUCLEOTIDE SEQUENCE [LARGE SCALE GENOMIC DNA]</scope>
</reference>
<gene>
    <name evidence="2" type="ORF">POVWA2_018990</name>
</gene>
<dbReference type="AlphaFoldDB" id="A0A1A8YRW9"/>
<dbReference type="Proteomes" id="UP000078550">
    <property type="component" value="Unassembled WGS sequence"/>
</dbReference>
<name>A0A1A8YRW9_PLAOA</name>
<evidence type="ECO:0000313" key="2">
    <source>
        <dbReference type="EMBL" id="SBT34252.1"/>
    </source>
</evidence>